<dbReference type="Gramene" id="BGIOSGA012988-TA">
    <property type="protein sequence ID" value="BGIOSGA012988-PA"/>
    <property type="gene ID" value="BGIOSGA012988"/>
</dbReference>
<name>A2XIM6_ORYSI</name>
<dbReference type="EMBL" id="CM000128">
    <property type="protein sequence ID" value="EAY90686.1"/>
    <property type="molecule type" value="Genomic_DNA"/>
</dbReference>
<sequence>MPQAQGGTAVSLTPRFGSSGGFSLGLNLGLGTALSLGLDLRLGTGLGLNLRLRLRTALGLSLCLGLGATSGFGSRAASSFTPRSWVALRVGPGPGAALRTSVATPVAHGGSDSA</sequence>
<evidence type="ECO:0000313" key="2">
    <source>
        <dbReference type="Proteomes" id="UP000007015"/>
    </source>
</evidence>
<keyword evidence="2" id="KW-1185">Reference proteome</keyword>
<protein>
    <submittedName>
        <fullName evidence="1">Uncharacterized protein</fullName>
    </submittedName>
</protein>
<accession>A2XIM6</accession>
<gene>
    <name evidence="1" type="ORF">OsI_12288</name>
</gene>
<reference evidence="1 2" key="1">
    <citation type="journal article" date="2005" name="PLoS Biol.">
        <title>The genomes of Oryza sativa: a history of duplications.</title>
        <authorList>
            <person name="Yu J."/>
            <person name="Wang J."/>
            <person name="Lin W."/>
            <person name="Li S."/>
            <person name="Li H."/>
            <person name="Zhou J."/>
            <person name="Ni P."/>
            <person name="Dong W."/>
            <person name="Hu S."/>
            <person name="Zeng C."/>
            <person name="Zhang J."/>
            <person name="Zhang Y."/>
            <person name="Li R."/>
            <person name="Xu Z."/>
            <person name="Li S."/>
            <person name="Li X."/>
            <person name="Zheng H."/>
            <person name="Cong L."/>
            <person name="Lin L."/>
            <person name="Yin J."/>
            <person name="Geng J."/>
            <person name="Li G."/>
            <person name="Shi J."/>
            <person name="Liu J."/>
            <person name="Lv H."/>
            <person name="Li J."/>
            <person name="Wang J."/>
            <person name="Deng Y."/>
            <person name="Ran L."/>
            <person name="Shi X."/>
            <person name="Wang X."/>
            <person name="Wu Q."/>
            <person name="Li C."/>
            <person name="Ren X."/>
            <person name="Wang J."/>
            <person name="Wang X."/>
            <person name="Li D."/>
            <person name="Liu D."/>
            <person name="Zhang X."/>
            <person name="Ji Z."/>
            <person name="Zhao W."/>
            <person name="Sun Y."/>
            <person name="Zhang Z."/>
            <person name="Bao J."/>
            <person name="Han Y."/>
            <person name="Dong L."/>
            <person name="Ji J."/>
            <person name="Chen P."/>
            <person name="Wu S."/>
            <person name="Liu J."/>
            <person name="Xiao Y."/>
            <person name="Bu D."/>
            <person name="Tan J."/>
            <person name="Yang L."/>
            <person name="Ye C."/>
            <person name="Zhang J."/>
            <person name="Xu J."/>
            <person name="Zhou Y."/>
            <person name="Yu Y."/>
            <person name="Zhang B."/>
            <person name="Zhuang S."/>
            <person name="Wei H."/>
            <person name="Liu B."/>
            <person name="Lei M."/>
            <person name="Yu H."/>
            <person name="Li Y."/>
            <person name="Xu H."/>
            <person name="Wei S."/>
            <person name="He X."/>
            <person name="Fang L."/>
            <person name="Zhang Z."/>
            <person name="Zhang Y."/>
            <person name="Huang X."/>
            <person name="Su Z."/>
            <person name="Tong W."/>
            <person name="Li J."/>
            <person name="Tong Z."/>
            <person name="Li S."/>
            <person name="Ye J."/>
            <person name="Wang L."/>
            <person name="Fang L."/>
            <person name="Lei T."/>
            <person name="Chen C."/>
            <person name="Chen H."/>
            <person name="Xu Z."/>
            <person name="Li H."/>
            <person name="Huang H."/>
            <person name="Zhang F."/>
            <person name="Xu H."/>
            <person name="Li N."/>
            <person name="Zhao C."/>
            <person name="Li S."/>
            <person name="Dong L."/>
            <person name="Huang Y."/>
            <person name="Li L."/>
            <person name="Xi Y."/>
            <person name="Qi Q."/>
            <person name="Li W."/>
            <person name="Zhang B."/>
            <person name="Hu W."/>
            <person name="Zhang Y."/>
            <person name="Tian X."/>
            <person name="Jiao Y."/>
            <person name="Liang X."/>
            <person name="Jin J."/>
            <person name="Gao L."/>
            <person name="Zheng W."/>
            <person name="Hao B."/>
            <person name="Liu S."/>
            <person name="Wang W."/>
            <person name="Yuan L."/>
            <person name="Cao M."/>
            <person name="McDermott J."/>
            <person name="Samudrala R."/>
            <person name="Wang J."/>
            <person name="Wong G.K."/>
            <person name="Yang H."/>
        </authorList>
    </citation>
    <scope>NUCLEOTIDE SEQUENCE [LARGE SCALE GENOMIC DNA]</scope>
    <source>
        <strain evidence="2">cv. 93-11</strain>
    </source>
</reference>
<dbReference type="AlphaFoldDB" id="A2XIM6"/>
<dbReference type="Proteomes" id="UP000007015">
    <property type="component" value="Chromosome 3"/>
</dbReference>
<dbReference type="HOGENOM" id="CLU_2125187_0_0_1"/>
<proteinExistence type="predicted"/>
<evidence type="ECO:0000313" key="1">
    <source>
        <dbReference type="EMBL" id="EAY90686.1"/>
    </source>
</evidence>
<organism evidence="1 2">
    <name type="scientific">Oryza sativa subsp. indica</name>
    <name type="common">Rice</name>
    <dbReference type="NCBI Taxonomy" id="39946"/>
    <lineage>
        <taxon>Eukaryota</taxon>
        <taxon>Viridiplantae</taxon>
        <taxon>Streptophyta</taxon>
        <taxon>Embryophyta</taxon>
        <taxon>Tracheophyta</taxon>
        <taxon>Spermatophyta</taxon>
        <taxon>Magnoliopsida</taxon>
        <taxon>Liliopsida</taxon>
        <taxon>Poales</taxon>
        <taxon>Poaceae</taxon>
        <taxon>BOP clade</taxon>
        <taxon>Oryzoideae</taxon>
        <taxon>Oryzeae</taxon>
        <taxon>Oryzinae</taxon>
        <taxon>Oryza</taxon>
        <taxon>Oryza sativa</taxon>
    </lineage>
</organism>